<name>A0ABU3ZDF0_9GAMM</name>
<dbReference type="InterPro" id="IPR016032">
    <property type="entry name" value="Sig_transdc_resp-reg_C-effctor"/>
</dbReference>
<dbReference type="SUPFAM" id="SSF46894">
    <property type="entry name" value="C-terminal effector domain of the bipartite response regulators"/>
    <property type="match status" value="1"/>
</dbReference>
<dbReference type="Proteomes" id="UP001186452">
    <property type="component" value="Unassembled WGS sequence"/>
</dbReference>
<proteinExistence type="predicted"/>
<sequence length="265" mass="29762">MNITDEQYLYAVGLKNISSPFPCAVYDGEGNYAAINRSYEDILGLKCEQVSGLKNSEIQCNFSDFADVIDIQNNHVLESQDYLFSLNIIKLSSGCKAYYVSKRPIINLSGKVVGIDVSMFNTGFIFTLSSAFNDPSMYYNQGHEVDFKASKLCESFTSLQETYAYFIMCGFSNEFISNILGKSIKTVENNMARLFDKAQLRYCGTINSRRALRDYLLTHRITNLSPAGVMANTIKTLTVLPRNSTYRAPSDSNYPVSFNDFGKDI</sequence>
<gene>
    <name evidence="2" type="ORF">R2X38_02830</name>
</gene>
<dbReference type="InterPro" id="IPR013656">
    <property type="entry name" value="PAS_4"/>
</dbReference>
<evidence type="ECO:0000313" key="3">
    <source>
        <dbReference type="Proteomes" id="UP001186452"/>
    </source>
</evidence>
<dbReference type="EMBL" id="JAWJZI010000001">
    <property type="protein sequence ID" value="MDV5167934.1"/>
    <property type="molecule type" value="Genomic_DNA"/>
</dbReference>
<dbReference type="RefSeq" id="WP_317520539.1">
    <property type="nucleotide sequence ID" value="NZ_JAWJZI010000001.1"/>
</dbReference>
<accession>A0ABU3ZDF0</accession>
<dbReference type="SUPFAM" id="SSF55785">
    <property type="entry name" value="PYP-like sensor domain (PAS domain)"/>
    <property type="match status" value="1"/>
</dbReference>
<protein>
    <submittedName>
        <fullName evidence="2">PAS domain-containing protein</fullName>
    </submittedName>
</protein>
<keyword evidence="3" id="KW-1185">Reference proteome</keyword>
<comment type="caution">
    <text evidence="2">The sequence shown here is derived from an EMBL/GenBank/DDBJ whole genome shotgun (WGS) entry which is preliminary data.</text>
</comment>
<dbReference type="Pfam" id="PF08448">
    <property type="entry name" value="PAS_4"/>
    <property type="match status" value="1"/>
</dbReference>
<organism evidence="2 3">
    <name type="scientific">Photobacterium rosenbergii</name>
    <dbReference type="NCBI Taxonomy" id="294936"/>
    <lineage>
        <taxon>Bacteria</taxon>
        <taxon>Pseudomonadati</taxon>
        <taxon>Pseudomonadota</taxon>
        <taxon>Gammaproteobacteria</taxon>
        <taxon>Vibrionales</taxon>
        <taxon>Vibrionaceae</taxon>
        <taxon>Photobacterium</taxon>
    </lineage>
</organism>
<dbReference type="Gene3D" id="3.30.450.20">
    <property type="entry name" value="PAS domain"/>
    <property type="match status" value="1"/>
</dbReference>
<dbReference type="InterPro" id="IPR035965">
    <property type="entry name" value="PAS-like_dom_sf"/>
</dbReference>
<reference evidence="2 3" key="1">
    <citation type="submission" date="2023-10" db="EMBL/GenBank/DDBJ databases">
        <title>Marine bacteria isolated from horseshoe crab.</title>
        <authorList>
            <person name="Cheng T.H."/>
        </authorList>
    </citation>
    <scope>NUCLEOTIDE SEQUENCE [LARGE SCALE GENOMIC DNA]</scope>
    <source>
        <strain evidence="2 3">HSC6</strain>
    </source>
</reference>
<evidence type="ECO:0000313" key="2">
    <source>
        <dbReference type="EMBL" id="MDV5167934.1"/>
    </source>
</evidence>
<evidence type="ECO:0000259" key="1">
    <source>
        <dbReference type="Pfam" id="PF08448"/>
    </source>
</evidence>
<feature type="domain" description="PAS fold-4" evidence="1">
    <location>
        <begin position="18"/>
        <end position="115"/>
    </location>
</feature>